<evidence type="ECO:0000313" key="2">
    <source>
        <dbReference type="EMBL" id="GHD82203.1"/>
    </source>
</evidence>
<proteinExistence type="predicted"/>
<name>A0ABQ3HHG6_9NEIS</name>
<dbReference type="InterPro" id="IPR021561">
    <property type="entry name" value="AbiEi_3"/>
</dbReference>
<protein>
    <recommendedName>
        <fullName evidence="1">Transcriptional regulator AbiEi antitoxin N-terminal domain-containing protein</fullName>
    </recommendedName>
</protein>
<reference evidence="3" key="1">
    <citation type="journal article" date="2019" name="Int. J. Syst. Evol. Microbiol.">
        <title>The Global Catalogue of Microorganisms (GCM) 10K type strain sequencing project: providing services to taxonomists for standard genome sequencing and annotation.</title>
        <authorList>
            <consortium name="The Broad Institute Genomics Platform"/>
            <consortium name="The Broad Institute Genome Sequencing Center for Infectious Disease"/>
            <person name="Wu L."/>
            <person name="Ma J."/>
        </authorList>
    </citation>
    <scope>NUCLEOTIDE SEQUENCE [LARGE SCALE GENOMIC DNA]</scope>
    <source>
        <strain evidence="3">KCTC 23713</strain>
    </source>
</reference>
<dbReference type="EMBL" id="BMYP01000074">
    <property type="protein sequence ID" value="GHD82203.1"/>
    <property type="molecule type" value="Genomic_DNA"/>
</dbReference>
<gene>
    <name evidence="2" type="ORF">GCM10011419_29380</name>
</gene>
<dbReference type="Pfam" id="PF11459">
    <property type="entry name" value="AbiEi_3"/>
    <property type="match status" value="1"/>
</dbReference>
<dbReference type="InterPro" id="IPR033455">
    <property type="entry name" value="AbiEi_3_N"/>
</dbReference>
<accession>A0ABQ3HHG6</accession>
<organism evidence="2 3">
    <name type="scientific">Vogesella fluminis</name>
    <dbReference type="NCBI Taxonomy" id="1069161"/>
    <lineage>
        <taxon>Bacteria</taxon>
        <taxon>Pseudomonadati</taxon>
        <taxon>Pseudomonadota</taxon>
        <taxon>Betaproteobacteria</taxon>
        <taxon>Neisseriales</taxon>
        <taxon>Chromobacteriaceae</taxon>
        <taxon>Vogesella</taxon>
    </lineage>
</organism>
<comment type="caution">
    <text evidence="2">The sequence shown here is derived from an EMBL/GenBank/DDBJ whole genome shotgun (WGS) entry which is preliminary data.</text>
</comment>
<sequence>MQEAPKGQPMDAKQLAELGVSLAMASYLVQQGWMYRLSSGAYMLTGDKPTRDGVIVFLSRKIHGLHVGGKTALAWRGVRHNIAFRERVQLWGRTPYKFPEWVSDVMLYSYQTTRLFDKGLAYESWLTPLPLGHPGVLVSSVERGLLELVSDVGKGQSLEEANNLAVSLRTLRVPVLDELLLHCPRVKVVRLVRDLGLAAGYEWGRDLQKHVDRISKGKRWSVLTKQGERLTLKP</sequence>
<evidence type="ECO:0000313" key="3">
    <source>
        <dbReference type="Proteomes" id="UP000662678"/>
    </source>
</evidence>
<keyword evidence="3" id="KW-1185">Reference proteome</keyword>
<evidence type="ECO:0000259" key="1">
    <source>
        <dbReference type="Pfam" id="PF17194"/>
    </source>
</evidence>
<dbReference type="Pfam" id="PF17194">
    <property type="entry name" value="AbiEi_3_N"/>
    <property type="match status" value="1"/>
</dbReference>
<feature type="domain" description="Transcriptional regulator AbiEi antitoxin N-terminal" evidence="1">
    <location>
        <begin position="1"/>
        <end position="84"/>
    </location>
</feature>
<dbReference type="Proteomes" id="UP000662678">
    <property type="component" value="Unassembled WGS sequence"/>
</dbReference>